<dbReference type="FunFam" id="2.40.50.770:FF:000004">
    <property type="entry name" value="RecQ-mediated instability protein (DUF1767)"/>
    <property type="match status" value="1"/>
</dbReference>
<dbReference type="GO" id="GO:0031422">
    <property type="term" value="C:RecQ family helicase-topoisomerase III complex"/>
    <property type="evidence" value="ECO:0007669"/>
    <property type="project" value="TreeGrafter"/>
</dbReference>
<dbReference type="InterPro" id="IPR032199">
    <property type="entry name" value="RMI1_C"/>
</dbReference>
<proteinExistence type="inferred from homology"/>
<evidence type="ECO:0000259" key="5">
    <source>
        <dbReference type="Pfam" id="PF08585"/>
    </source>
</evidence>
<reference evidence="8" key="1">
    <citation type="submission" date="2020-06" db="EMBL/GenBank/DDBJ databases">
        <authorList>
            <person name="Li T."/>
            <person name="Hu X."/>
            <person name="Zhang T."/>
            <person name="Song X."/>
            <person name="Zhang H."/>
            <person name="Dai N."/>
            <person name="Sheng W."/>
            <person name="Hou X."/>
            <person name="Wei L."/>
        </authorList>
    </citation>
    <scope>NUCLEOTIDE SEQUENCE</scope>
    <source>
        <strain evidence="8">KEN8</strain>
        <tissue evidence="8">Leaf</tissue>
    </source>
</reference>
<sequence>MSRRRLRVVCSSDEESPPPPQQQQQEEEIDDIIIDDIDIDFQTVTLNSSNPTPNSNNSTTTNAERNASRPSEPIPLEISDDEEENINSNDTNNSNFASVNGDTSYFEVSTSPVNGVLERLGLRVKREWLDSCLHQLSVAGFQGLDDSAKAKLCFGQFLFSDMNYCGAGVLPPNVHTLHLVDLKGPFVLQVDEIVNISCPLRGRYQNAASGIKRCLKLSMTDGVQRVFGMEYRPIKDLEVLAPAGLKVAICNVNVRHGLLMLVPEVLEVLGGTVEELEAARQRLVNEINKPPRGKRNRTGVVPPLATRATLAAWRSRNDAVPEHTDSNTRSNSINQQASGQGTAVGIPANDIRTQAFATPVSRNNAELNMSAAPRPREHEEVPSYTDMHASAHLAVAGQGTAFGSTPANDRPRHDIGIPVSRTTVEPGTLSAVKPLECVTTPQHITEPTTEVITPSDATRIQTCDDCMTEYFSVSLFCLLDCLCLLRTVAQPSISANNMSEDDGNVRASRDNGDRDTSSAIYMDVEEISIVDELEHHFILSRDKETPFTYLATLSAKCVAIEDEASTVRGKIKCFLTGVKGFQYKQRATYELRVYVDDGSLISEILIDHSVVQNGIGYSPQEVTSALTSSDTKRVREMKETLKQFQIFLVNFEGTMLVEMNKSSPVPVAVEMNQGCPASDAWLLLKRLKSFSAAQPQNQSHLNPIDLSP</sequence>
<evidence type="ECO:0000256" key="1">
    <source>
        <dbReference type="ARBA" id="ARBA00006395"/>
    </source>
</evidence>
<protein>
    <recommendedName>
        <fullName evidence="2">RecQ-mediated genome instability protein 1</fullName>
    </recommendedName>
    <alternativeName>
        <fullName evidence="3">BLM-associated protein of 75 kDa homolog</fullName>
    </alternativeName>
</protein>
<reference evidence="8" key="2">
    <citation type="journal article" date="2024" name="Plant">
        <title>Genomic evolution and insights into agronomic trait innovations of Sesamum species.</title>
        <authorList>
            <person name="Miao H."/>
            <person name="Wang L."/>
            <person name="Qu L."/>
            <person name="Liu H."/>
            <person name="Sun Y."/>
            <person name="Le M."/>
            <person name="Wang Q."/>
            <person name="Wei S."/>
            <person name="Zheng Y."/>
            <person name="Lin W."/>
            <person name="Duan Y."/>
            <person name="Cao H."/>
            <person name="Xiong S."/>
            <person name="Wang X."/>
            <person name="Wei L."/>
            <person name="Li C."/>
            <person name="Ma Q."/>
            <person name="Ju M."/>
            <person name="Zhao R."/>
            <person name="Li G."/>
            <person name="Mu C."/>
            <person name="Tian Q."/>
            <person name="Mei H."/>
            <person name="Zhang T."/>
            <person name="Gao T."/>
            <person name="Zhang H."/>
        </authorList>
    </citation>
    <scope>NUCLEOTIDE SEQUENCE</scope>
    <source>
        <strain evidence="8">KEN8</strain>
    </source>
</reference>
<gene>
    <name evidence="8" type="ORF">Scaly_1893000</name>
</gene>
<dbReference type="InterPro" id="IPR042470">
    <property type="entry name" value="RMI1_N_C_sf"/>
</dbReference>
<dbReference type="Pfam" id="PF16099">
    <property type="entry name" value="RMI1_C"/>
    <property type="match status" value="1"/>
</dbReference>
<dbReference type="Pfam" id="PF08585">
    <property type="entry name" value="RMI1_N_C"/>
    <property type="match status" value="1"/>
</dbReference>
<dbReference type="GO" id="GO:0000712">
    <property type="term" value="P:resolution of meiotic recombination intermediates"/>
    <property type="evidence" value="ECO:0007669"/>
    <property type="project" value="TreeGrafter"/>
</dbReference>
<evidence type="ECO:0000256" key="2">
    <source>
        <dbReference type="ARBA" id="ARBA00018987"/>
    </source>
</evidence>
<dbReference type="SMART" id="SM01161">
    <property type="entry name" value="DUF1767"/>
    <property type="match status" value="1"/>
</dbReference>
<feature type="region of interest" description="Disordered" evidence="4">
    <location>
        <begin position="1"/>
        <end position="31"/>
    </location>
</feature>
<comment type="caution">
    <text evidence="8">The sequence shown here is derived from an EMBL/GenBank/DDBJ whole genome shotgun (WGS) entry which is preliminary data.</text>
</comment>
<dbReference type="InterPro" id="IPR049363">
    <property type="entry name" value="RMI1_N"/>
</dbReference>
<dbReference type="PANTHER" id="PTHR14790:SF15">
    <property type="entry name" value="RECQ-MEDIATED GENOME INSTABILITY PROTEIN 1"/>
    <property type="match status" value="1"/>
</dbReference>
<feature type="region of interest" description="Disordered" evidence="4">
    <location>
        <begin position="44"/>
        <end position="96"/>
    </location>
</feature>
<name>A0AAW2NFD5_9LAMI</name>
<evidence type="ECO:0000256" key="3">
    <source>
        <dbReference type="ARBA" id="ARBA00077519"/>
    </source>
</evidence>
<feature type="compositionally biased region" description="Low complexity" evidence="4">
    <location>
        <begin position="47"/>
        <end position="62"/>
    </location>
</feature>
<dbReference type="GO" id="GO:0016604">
    <property type="term" value="C:nuclear body"/>
    <property type="evidence" value="ECO:0007669"/>
    <property type="project" value="TreeGrafter"/>
</dbReference>
<organism evidence="8">
    <name type="scientific">Sesamum calycinum</name>
    <dbReference type="NCBI Taxonomy" id="2727403"/>
    <lineage>
        <taxon>Eukaryota</taxon>
        <taxon>Viridiplantae</taxon>
        <taxon>Streptophyta</taxon>
        <taxon>Embryophyta</taxon>
        <taxon>Tracheophyta</taxon>
        <taxon>Spermatophyta</taxon>
        <taxon>Magnoliopsida</taxon>
        <taxon>eudicotyledons</taxon>
        <taxon>Gunneridae</taxon>
        <taxon>Pentapetalae</taxon>
        <taxon>asterids</taxon>
        <taxon>lamiids</taxon>
        <taxon>Lamiales</taxon>
        <taxon>Pedaliaceae</taxon>
        <taxon>Sesamum</taxon>
    </lineage>
</organism>
<dbReference type="AlphaFoldDB" id="A0AAW2NFD5"/>
<dbReference type="EMBL" id="JACGWM010000011">
    <property type="protein sequence ID" value="KAL0342304.1"/>
    <property type="molecule type" value="Genomic_DNA"/>
</dbReference>
<dbReference type="GO" id="GO:0000166">
    <property type="term" value="F:nucleotide binding"/>
    <property type="evidence" value="ECO:0007669"/>
    <property type="project" value="InterPro"/>
</dbReference>
<comment type="similarity">
    <text evidence="1">Belongs to the RMI1 family.</text>
</comment>
<evidence type="ECO:0000259" key="7">
    <source>
        <dbReference type="Pfam" id="PF21000"/>
    </source>
</evidence>
<dbReference type="Gene3D" id="2.40.50.770">
    <property type="entry name" value="RecQ-mediated genome instability protein Rmi1, C-terminal domain"/>
    <property type="match status" value="1"/>
</dbReference>
<feature type="domain" description="RecQ mediated genome instability protein 1 OB-fold" evidence="5">
    <location>
        <begin position="170"/>
        <end position="281"/>
    </location>
</feature>
<feature type="domain" description="RMI1 N-terminal" evidence="7">
    <location>
        <begin position="120"/>
        <end position="162"/>
    </location>
</feature>
<dbReference type="GO" id="GO:0000724">
    <property type="term" value="P:double-strand break repair via homologous recombination"/>
    <property type="evidence" value="ECO:0007669"/>
    <property type="project" value="TreeGrafter"/>
</dbReference>
<feature type="compositionally biased region" description="Polar residues" evidence="4">
    <location>
        <begin position="327"/>
        <end position="341"/>
    </location>
</feature>
<feature type="compositionally biased region" description="Low complexity" evidence="4">
    <location>
        <begin position="86"/>
        <end position="95"/>
    </location>
</feature>
<evidence type="ECO:0000256" key="4">
    <source>
        <dbReference type="SAM" id="MobiDB-lite"/>
    </source>
</evidence>
<evidence type="ECO:0000313" key="8">
    <source>
        <dbReference type="EMBL" id="KAL0342304.1"/>
    </source>
</evidence>
<dbReference type="InterPro" id="IPR013894">
    <property type="entry name" value="RMI1_OB"/>
</dbReference>
<feature type="region of interest" description="Disordered" evidence="4">
    <location>
        <begin position="320"/>
        <end position="341"/>
    </location>
</feature>
<accession>A0AAW2NFD5</accession>
<dbReference type="PANTHER" id="PTHR14790">
    <property type="entry name" value="RECQ-MEDIATED GENOME INSTABILITY PROTEIN 1 RMI1"/>
    <property type="match status" value="1"/>
</dbReference>
<evidence type="ECO:0000259" key="6">
    <source>
        <dbReference type="Pfam" id="PF16099"/>
    </source>
</evidence>
<feature type="domain" description="RecQ-mediated genome instability protein 1 C-terminal OB-fold" evidence="6">
    <location>
        <begin position="544"/>
        <end position="687"/>
    </location>
</feature>
<dbReference type="Pfam" id="PF21000">
    <property type="entry name" value="RMI1_N_N"/>
    <property type="match status" value="1"/>
</dbReference>